<reference evidence="3" key="1">
    <citation type="journal article" date="2013" name="Stand. Genomic Sci.">
        <title>Complete genome sequence of the halophilic bacterium Spirochaeta africana type strain (Z-7692(T)) from the alkaline Lake Magadi in the East African Rift.</title>
        <authorList>
            <person name="Liolos K."/>
            <person name="Abt B."/>
            <person name="Scheuner C."/>
            <person name="Teshima H."/>
            <person name="Held B."/>
            <person name="Lapidus A."/>
            <person name="Nolan M."/>
            <person name="Lucas S."/>
            <person name="Deshpande S."/>
            <person name="Cheng J.F."/>
            <person name="Tapia R."/>
            <person name="Goodwin L.A."/>
            <person name="Pitluck S."/>
            <person name="Pagani I."/>
            <person name="Ivanova N."/>
            <person name="Mavromatis K."/>
            <person name="Mikhailova N."/>
            <person name="Huntemann M."/>
            <person name="Pati A."/>
            <person name="Chen A."/>
            <person name="Palaniappan K."/>
            <person name="Land M."/>
            <person name="Rohde M."/>
            <person name="Tindall B.J."/>
            <person name="Detter J.C."/>
            <person name="Goker M."/>
            <person name="Bristow J."/>
            <person name="Eisen J.A."/>
            <person name="Markowitz V."/>
            <person name="Hugenholtz P."/>
            <person name="Woyke T."/>
            <person name="Klenk H.P."/>
            <person name="Kyrpides N.C."/>
        </authorList>
    </citation>
    <scope>NUCLEOTIDE SEQUENCE</scope>
    <source>
        <strain evidence="3">ATCC 700263 / DSM 8902 / Z-7692</strain>
    </source>
</reference>
<evidence type="ECO:0008006" key="4">
    <source>
        <dbReference type="Google" id="ProtNLM"/>
    </source>
</evidence>
<dbReference type="PATRIC" id="fig|889378.3.peg.115"/>
<evidence type="ECO:0000313" key="2">
    <source>
        <dbReference type="EMBL" id="AFG36221.1"/>
    </source>
</evidence>
<dbReference type="STRING" id="889378.Spiaf_0112"/>
<dbReference type="PRINTS" id="PR00081">
    <property type="entry name" value="GDHRDH"/>
</dbReference>
<gene>
    <name evidence="2" type="ordered locus">Spiaf_0112</name>
</gene>
<proteinExistence type="predicted"/>
<dbReference type="PANTHER" id="PTHR43157">
    <property type="entry name" value="PHOSPHATIDYLINOSITOL-GLYCAN BIOSYNTHESIS CLASS F PROTEIN-RELATED"/>
    <property type="match status" value="1"/>
</dbReference>
<evidence type="ECO:0000256" key="1">
    <source>
        <dbReference type="ARBA" id="ARBA00023002"/>
    </source>
</evidence>
<evidence type="ECO:0000313" key="3">
    <source>
        <dbReference type="Proteomes" id="UP000007383"/>
    </source>
</evidence>
<organism evidence="2 3">
    <name type="scientific">Spirochaeta africana (strain ATCC 700263 / DSM 8902 / Z-7692)</name>
    <dbReference type="NCBI Taxonomy" id="889378"/>
    <lineage>
        <taxon>Bacteria</taxon>
        <taxon>Pseudomonadati</taxon>
        <taxon>Spirochaetota</taxon>
        <taxon>Spirochaetia</taxon>
        <taxon>Spirochaetales</taxon>
        <taxon>Spirochaetaceae</taxon>
        <taxon>Spirochaeta</taxon>
    </lineage>
</organism>
<dbReference type="GO" id="GO:0016491">
    <property type="term" value="F:oxidoreductase activity"/>
    <property type="evidence" value="ECO:0007669"/>
    <property type="project" value="UniProtKB-KW"/>
</dbReference>
<dbReference type="Gene3D" id="3.40.50.720">
    <property type="entry name" value="NAD(P)-binding Rossmann-like Domain"/>
    <property type="match status" value="1"/>
</dbReference>
<dbReference type="CDD" id="cd05327">
    <property type="entry name" value="retinol-DH_like_SDR_c_like"/>
    <property type="match status" value="1"/>
</dbReference>
<keyword evidence="3" id="KW-1185">Reference proteome</keyword>
<dbReference type="AlphaFoldDB" id="H9UFC8"/>
<protein>
    <recommendedName>
        <fullName evidence="4">Short-chain alcohol dehydrogenase</fullName>
    </recommendedName>
</protein>
<name>H9UFC8_SPIAZ</name>
<dbReference type="KEGG" id="sfc:Spiaf_0112"/>
<dbReference type="RefSeq" id="WP_014454219.1">
    <property type="nucleotide sequence ID" value="NC_017098.1"/>
</dbReference>
<dbReference type="EMBL" id="CP003282">
    <property type="protein sequence ID" value="AFG36221.1"/>
    <property type="molecule type" value="Genomic_DNA"/>
</dbReference>
<dbReference type="InterPro" id="IPR002347">
    <property type="entry name" value="SDR_fam"/>
</dbReference>
<dbReference type="HOGENOM" id="CLU_010194_44_5_12"/>
<dbReference type="eggNOG" id="COG1028">
    <property type="taxonomic scope" value="Bacteria"/>
</dbReference>
<dbReference type="InterPro" id="IPR036291">
    <property type="entry name" value="NAD(P)-bd_dom_sf"/>
</dbReference>
<dbReference type="OrthoDB" id="5786478at2"/>
<dbReference type="Proteomes" id="UP000007383">
    <property type="component" value="Chromosome"/>
</dbReference>
<dbReference type="SUPFAM" id="SSF51735">
    <property type="entry name" value="NAD(P)-binding Rossmann-fold domains"/>
    <property type="match status" value="1"/>
</dbReference>
<dbReference type="Pfam" id="PF00106">
    <property type="entry name" value="adh_short"/>
    <property type="match status" value="1"/>
</dbReference>
<dbReference type="PANTHER" id="PTHR43157:SF31">
    <property type="entry name" value="PHOSPHATIDYLINOSITOL-GLYCAN BIOSYNTHESIS CLASS F PROTEIN"/>
    <property type="match status" value="1"/>
</dbReference>
<accession>H9UFC8</accession>
<sequence>MSFATGKRVVITGANSGIGFETARILAAYGAEVIMVCRSRERGENARQEIIRRDPDADIALYTADLASRDSIASLCRELNRRYSSLHILIHNAGAFFGTPQQTEDKLERSFAVNHLGPYRLTMGLIELLQSGAPARVIMVSSEAHRFFPLDLVDVRRPRRYRGFKAYCNSKLANILFARELARRYSDAGISAVSLHPGFVRTRFGDRSSRRPSAVLFRVAARLFAASPEKGAATPVFLADTEDLTSGMYYVNRKLKKPSPAARSDKLAAELWQLSESLA</sequence>
<keyword evidence="1" id="KW-0560">Oxidoreductase</keyword>